<feature type="non-terminal residue" evidence="1">
    <location>
        <position position="1"/>
    </location>
</feature>
<name>A0A9N9GVK8_9GLOM</name>
<evidence type="ECO:0000313" key="1">
    <source>
        <dbReference type="EMBL" id="CAG8637539.1"/>
    </source>
</evidence>
<dbReference type="AlphaFoldDB" id="A0A9N9GVK8"/>
<dbReference type="EMBL" id="CAJVPJ010003255">
    <property type="protein sequence ID" value="CAG8637539.1"/>
    <property type="molecule type" value="Genomic_DNA"/>
</dbReference>
<protein>
    <submittedName>
        <fullName evidence="1">10225_t:CDS:1</fullName>
    </submittedName>
</protein>
<dbReference type="OrthoDB" id="2440667at2759"/>
<organism evidence="1 2">
    <name type="scientific">Paraglomus occultum</name>
    <dbReference type="NCBI Taxonomy" id="144539"/>
    <lineage>
        <taxon>Eukaryota</taxon>
        <taxon>Fungi</taxon>
        <taxon>Fungi incertae sedis</taxon>
        <taxon>Mucoromycota</taxon>
        <taxon>Glomeromycotina</taxon>
        <taxon>Glomeromycetes</taxon>
        <taxon>Paraglomerales</taxon>
        <taxon>Paraglomeraceae</taxon>
        <taxon>Paraglomus</taxon>
    </lineage>
</organism>
<evidence type="ECO:0000313" key="2">
    <source>
        <dbReference type="Proteomes" id="UP000789572"/>
    </source>
</evidence>
<reference evidence="1" key="1">
    <citation type="submission" date="2021-06" db="EMBL/GenBank/DDBJ databases">
        <authorList>
            <person name="Kallberg Y."/>
            <person name="Tangrot J."/>
            <person name="Rosling A."/>
        </authorList>
    </citation>
    <scope>NUCLEOTIDE SEQUENCE</scope>
    <source>
        <strain evidence="1">IA702</strain>
    </source>
</reference>
<gene>
    <name evidence="1" type="ORF">POCULU_LOCUS9240</name>
</gene>
<sequence>MTEGDYRTLTNVLKKQSHILIEVFPEDFGNMPNLHLNVHLPKHAKKFATLVNTSVGVKEMVHRIFKGVVRHKNVEMDLVKKWIAKVPSKELLHKLLSNWYATEEPLSEENNTDAE</sequence>
<accession>A0A9N9GVK8</accession>
<comment type="caution">
    <text evidence="1">The sequence shown here is derived from an EMBL/GenBank/DDBJ whole genome shotgun (WGS) entry which is preliminary data.</text>
</comment>
<dbReference type="Proteomes" id="UP000789572">
    <property type="component" value="Unassembled WGS sequence"/>
</dbReference>
<proteinExistence type="predicted"/>
<keyword evidence="2" id="KW-1185">Reference proteome</keyword>